<keyword evidence="3" id="KW-0808">Transferase</keyword>
<dbReference type="Gene3D" id="1.10.10.10">
    <property type="entry name" value="Winged helix-like DNA-binding domain superfamily/Winged helix DNA-binding domain"/>
    <property type="match status" value="1"/>
</dbReference>
<dbReference type="PANTHER" id="PTHR18964">
    <property type="entry name" value="ROK (REPRESSOR, ORF, KINASE) FAMILY"/>
    <property type="match status" value="1"/>
</dbReference>
<evidence type="ECO:0000256" key="1">
    <source>
        <dbReference type="ARBA" id="ARBA00006479"/>
    </source>
</evidence>
<dbReference type="SUPFAM" id="SSF53067">
    <property type="entry name" value="Actin-like ATPase domain"/>
    <property type="match status" value="1"/>
</dbReference>
<reference evidence="4" key="1">
    <citation type="submission" date="2016-10" db="EMBL/GenBank/DDBJ databases">
        <authorList>
            <person name="Varghese N."/>
            <person name="Submissions S."/>
        </authorList>
    </citation>
    <scope>NUCLEOTIDE SEQUENCE [LARGE SCALE GENOMIC DNA]</scope>
    <source>
        <strain evidence="4">CGMCC 4.3568</strain>
    </source>
</reference>
<dbReference type="Gene3D" id="3.30.420.40">
    <property type="match status" value="2"/>
</dbReference>
<dbReference type="RefSeq" id="WP_091673127.1">
    <property type="nucleotide sequence ID" value="NZ_FOKG01000006.1"/>
</dbReference>
<dbReference type="SUPFAM" id="SSF46785">
    <property type="entry name" value="Winged helix' DNA-binding domain"/>
    <property type="match status" value="1"/>
</dbReference>
<comment type="similarity">
    <text evidence="1">Belongs to the ROK (NagC/XylR) family.</text>
</comment>
<dbReference type="InterPro" id="IPR000600">
    <property type="entry name" value="ROK"/>
</dbReference>
<evidence type="ECO:0000256" key="2">
    <source>
        <dbReference type="SAM" id="MobiDB-lite"/>
    </source>
</evidence>
<proteinExistence type="inferred from homology"/>
<dbReference type="Proteomes" id="UP000243799">
    <property type="component" value="Unassembled WGS sequence"/>
</dbReference>
<dbReference type="OrthoDB" id="3189808at2"/>
<accession>A0A1I0ZC58</accession>
<dbReference type="AlphaFoldDB" id="A0A1I0ZC58"/>
<evidence type="ECO:0000313" key="3">
    <source>
        <dbReference type="EMBL" id="SFB23224.1"/>
    </source>
</evidence>
<gene>
    <name evidence="3" type="ORF">SAMN05216266_106303</name>
</gene>
<dbReference type="InterPro" id="IPR036388">
    <property type="entry name" value="WH-like_DNA-bd_sf"/>
</dbReference>
<feature type="region of interest" description="Disordered" evidence="2">
    <location>
        <begin position="1"/>
        <end position="23"/>
    </location>
</feature>
<dbReference type="Pfam" id="PF00480">
    <property type="entry name" value="ROK"/>
    <property type="match status" value="1"/>
</dbReference>
<dbReference type="InterPro" id="IPR043129">
    <property type="entry name" value="ATPase_NBD"/>
</dbReference>
<keyword evidence="3" id="KW-0418">Kinase</keyword>
<name>A0A1I0ZC58_9PSEU</name>
<keyword evidence="4" id="KW-1185">Reference proteome</keyword>
<dbReference type="EMBL" id="FOKG01000006">
    <property type="protein sequence ID" value="SFB23224.1"/>
    <property type="molecule type" value="Genomic_DNA"/>
</dbReference>
<dbReference type="InterPro" id="IPR049874">
    <property type="entry name" value="ROK_cs"/>
</dbReference>
<dbReference type="STRING" id="490629.SAMN05216266_106303"/>
<feature type="compositionally biased region" description="Pro residues" evidence="2">
    <location>
        <begin position="7"/>
        <end position="19"/>
    </location>
</feature>
<organism evidence="3 4">
    <name type="scientific">Amycolatopsis marina</name>
    <dbReference type="NCBI Taxonomy" id="490629"/>
    <lineage>
        <taxon>Bacteria</taxon>
        <taxon>Bacillati</taxon>
        <taxon>Actinomycetota</taxon>
        <taxon>Actinomycetes</taxon>
        <taxon>Pseudonocardiales</taxon>
        <taxon>Pseudonocardiaceae</taxon>
        <taxon>Amycolatopsis</taxon>
    </lineage>
</organism>
<protein>
    <submittedName>
        <fullName evidence="3">ROK family protein (Putative glucokinase)</fullName>
    </submittedName>
</protein>
<dbReference type="InterPro" id="IPR036390">
    <property type="entry name" value="WH_DNA-bd_sf"/>
</dbReference>
<dbReference type="GO" id="GO:0016301">
    <property type="term" value="F:kinase activity"/>
    <property type="evidence" value="ECO:0007669"/>
    <property type="project" value="UniProtKB-KW"/>
</dbReference>
<evidence type="ECO:0000313" key="4">
    <source>
        <dbReference type="Proteomes" id="UP000243799"/>
    </source>
</evidence>
<dbReference type="PANTHER" id="PTHR18964:SF173">
    <property type="entry name" value="GLUCOKINASE"/>
    <property type="match status" value="1"/>
</dbReference>
<sequence>MVEDVPVHPPQTAPTPAAPTPDHVDSLAAVLDLVRSGTATTRPEIGRKSGLGRTVVTQRVNQLTDCGLLEEGPLGPSSGGRAPRELRFRAHAGVVLAAELGATSVTVGVADLAGQILTQLEEPTDIALGPDQVLGHVEELFDRLLAQVTASTGGSSTATWGIGIGLPGPVEFATGRPSAPPIMPGWDGYPVRDRLARRFNAPVWVDNEVNTMALGELRAGSAKGERDILYVKIGTGIGAGLISGGQLHRGSQGCAGDIGHAAVTEDTSVVCRCGNTGCLEAFAGGAALAREGLAAAEEGRSEFLARVLAESGTVRAVDISRAAQSGDRTSVALLTQAGRLVGSLLATLVSFYNPALVIIGGGVAGAGDLLLAAVRESVYRRSLPLATRELRISRSTLSDQAGLVGAAFMVIDELFTPERLGRWVEIGSPAGFPELVDVPLRTPVL</sequence>
<dbReference type="PROSITE" id="PS01125">
    <property type="entry name" value="ROK"/>
    <property type="match status" value="1"/>
</dbReference>